<name>A0A024TLX1_9STRA</name>
<dbReference type="VEuPathDB" id="FungiDB:H310_11614"/>
<dbReference type="GeneID" id="20088664"/>
<gene>
    <name evidence="2" type="ORF">H310_11614</name>
</gene>
<accession>A0A024TLX1</accession>
<feature type="compositionally biased region" description="Basic residues" evidence="1">
    <location>
        <begin position="43"/>
        <end position="62"/>
    </location>
</feature>
<evidence type="ECO:0000313" key="2">
    <source>
        <dbReference type="EMBL" id="ETV94974.1"/>
    </source>
</evidence>
<dbReference type="RefSeq" id="XP_008876565.1">
    <property type="nucleotide sequence ID" value="XM_008878343.1"/>
</dbReference>
<protein>
    <submittedName>
        <fullName evidence="2">Uncharacterized protein</fullName>
    </submittedName>
</protein>
<organism evidence="2">
    <name type="scientific">Aphanomyces invadans</name>
    <dbReference type="NCBI Taxonomy" id="157072"/>
    <lineage>
        <taxon>Eukaryota</taxon>
        <taxon>Sar</taxon>
        <taxon>Stramenopiles</taxon>
        <taxon>Oomycota</taxon>
        <taxon>Saprolegniomycetes</taxon>
        <taxon>Saprolegniales</taxon>
        <taxon>Verrucalvaceae</taxon>
        <taxon>Aphanomyces</taxon>
    </lineage>
</organism>
<dbReference type="EMBL" id="KI913983">
    <property type="protein sequence ID" value="ETV94974.1"/>
    <property type="molecule type" value="Genomic_DNA"/>
</dbReference>
<dbReference type="AlphaFoldDB" id="A0A024TLX1"/>
<reference evidence="2" key="1">
    <citation type="submission" date="2013-12" db="EMBL/GenBank/DDBJ databases">
        <title>The Genome Sequence of Aphanomyces invadans NJM9701.</title>
        <authorList>
            <consortium name="The Broad Institute Genomics Platform"/>
            <person name="Russ C."/>
            <person name="Tyler B."/>
            <person name="van West P."/>
            <person name="Dieguez-Uribeondo J."/>
            <person name="Young S.K."/>
            <person name="Zeng Q."/>
            <person name="Gargeya S."/>
            <person name="Fitzgerald M."/>
            <person name="Abouelleil A."/>
            <person name="Alvarado L."/>
            <person name="Chapman S.B."/>
            <person name="Gainer-Dewar J."/>
            <person name="Goldberg J."/>
            <person name="Griggs A."/>
            <person name="Gujja S."/>
            <person name="Hansen M."/>
            <person name="Howarth C."/>
            <person name="Imamovic A."/>
            <person name="Ireland A."/>
            <person name="Larimer J."/>
            <person name="McCowan C."/>
            <person name="Murphy C."/>
            <person name="Pearson M."/>
            <person name="Poon T.W."/>
            <person name="Priest M."/>
            <person name="Roberts A."/>
            <person name="Saif S."/>
            <person name="Shea T."/>
            <person name="Sykes S."/>
            <person name="Wortman J."/>
            <person name="Nusbaum C."/>
            <person name="Birren B."/>
        </authorList>
    </citation>
    <scope>NUCLEOTIDE SEQUENCE [LARGE SCALE GENOMIC DNA]</scope>
    <source>
        <strain evidence="2">NJM9701</strain>
    </source>
</reference>
<feature type="region of interest" description="Disordered" evidence="1">
    <location>
        <begin position="41"/>
        <end position="68"/>
    </location>
</feature>
<sequence>MANTAARDVVSVGSVVYDKRERWEFILQQYTLRFSRTWEVPSSRHKAPRAPPRVRTRSKRRPQTPPPFCAAKHDRFDTLTWCTHTPFRGRRRVVVEALAAEIDVMWTTRAVGRRWLLQRFGLHPERSWNQLHGHVWLQLSCSA</sequence>
<proteinExistence type="predicted"/>
<evidence type="ECO:0000256" key="1">
    <source>
        <dbReference type="SAM" id="MobiDB-lite"/>
    </source>
</evidence>